<organism evidence="1 2">
    <name type="scientific">Pseudidiomarina maritima</name>
    <dbReference type="NCBI Taxonomy" id="519453"/>
    <lineage>
        <taxon>Bacteria</taxon>
        <taxon>Pseudomonadati</taxon>
        <taxon>Pseudomonadota</taxon>
        <taxon>Gammaproteobacteria</taxon>
        <taxon>Alteromonadales</taxon>
        <taxon>Idiomarinaceae</taxon>
        <taxon>Pseudidiomarina</taxon>
    </lineage>
</organism>
<reference evidence="1 2" key="1">
    <citation type="submission" date="2018-05" db="EMBL/GenBank/DDBJ databases">
        <title>Freshwater and sediment microbial communities from various areas in North America, analyzing microbe dynamics in response to fracking.</title>
        <authorList>
            <person name="Lamendella R."/>
        </authorList>
    </citation>
    <scope>NUCLEOTIDE SEQUENCE [LARGE SCALE GENOMIC DNA]</scope>
    <source>
        <strain evidence="1 2">125B1</strain>
    </source>
</reference>
<evidence type="ECO:0000313" key="1">
    <source>
        <dbReference type="EMBL" id="PWW13709.1"/>
    </source>
</evidence>
<protein>
    <submittedName>
        <fullName evidence="1">Uncharacterized protein</fullName>
    </submittedName>
</protein>
<name>A0A317Q8P3_9GAMM</name>
<accession>A0A317Q8P3</accession>
<dbReference type="Proteomes" id="UP000246964">
    <property type="component" value="Unassembled WGS sequence"/>
</dbReference>
<sequence>MTVAKADQPIIHRLYLRQTWVTSYARGVMETESMKLSTEELRQLEDFERRRIALNQSEWWERLSMDQKFGVYQLQKFGYDLTFIRNTEAGPLAVVRRGSEFATVNHEGDVDLSPNIVLRD</sequence>
<evidence type="ECO:0000313" key="2">
    <source>
        <dbReference type="Proteomes" id="UP000246964"/>
    </source>
</evidence>
<keyword evidence="2" id="KW-1185">Reference proteome</keyword>
<gene>
    <name evidence="1" type="ORF">DET45_10555</name>
</gene>
<comment type="caution">
    <text evidence="1">The sequence shown here is derived from an EMBL/GenBank/DDBJ whole genome shotgun (WGS) entry which is preliminary data.</text>
</comment>
<dbReference type="AlphaFoldDB" id="A0A317Q8P3"/>
<proteinExistence type="predicted"/>
<dbReference type="EMBL" id="QGTT01000005">
    <property type="protein sequence ID" value="PWW13709.1"/>
    <property type="molecule type" value="Genomic_DNA"/>
</dbReference>